<protein>
    <submittedName>
        <fullName evidence="1">Uncharacterized protein</fullName>
    </submittedName>
</protein>
<accession>A0A6C0JEP8</accession>
<organism evidence="1">
    <name type="scientific">viral metagenome</name>
    <dbReference type="NCBI Taxonomy" id="1070528"/>
    <lineage>
        <taxon>unclassified sequences</taxon>
        <taxon>metagenomes</taxon>
        <taxon>organismal metagenomes</taxon>
    </lineage>
</organism>
<evidence type="ECO:0000313" key="1">
    <source>
        <dbReference type="EMBL" id="QHU04102.1"/>
    </source>
</evidence>
<proteinExistence type="predicted"/>
<sequence>MENIETIEKNINMKLWEKIPVDVFINHIIPYTYQKIDSSLLNDIRNFVHDYRIILNYYAFDMNEYFLIHDIILFCSNGGISLHEIQDDSFVEFLERNVIFKKLSLDKKYEYIQHFHHNLTSKIEQKNKFLFALFTPSERAHFINKYIIEANE</sequence>
<dbReference type="EMBL" id="MN740394">
    <property type="protein sequence ID" value="QHU04102.1"/>
    <property type="molecule type" value="Genomic_DNA"/>
</dbReference>
<reference evidence="1" key="1">
    <citation type="journal article" date="2020" name="Nature">
        <title>Giant virus diversity and host interactions through global metagenomics.</title>
        <authorList>
            <person name="Schulz F."/>
            <person name="Roux S."/>
            <person name="Paez-Espino D."/>
            <person name="Jungbluth S."/>
            <person name="Walsh D.A."/>
            <person name="Denef V.J."/>
            <person name="McMahon K.D."/>
            <person name="Konstantinidis K.T."/>
            <person name="Eloe-Fadrosh E.A."/>
            <person name="Kyrpides N.C."/>
            <person name="Woyke T."/>
        </authorList>
    </citation>
    <scope>NUCLEOTIDE SEQUENCE</scope>
    <source>
        <strain evidence="1">GVMAG-M-3300027708-39</strain>
    </source>
</reference>
<name>A0A6C0JEP8_9ZZZZ</name>
<dbReference type="AlphaFoldDB" id="A0A6C0JEP8"/>